<dbReference type="RefSeq" id="WP_348757837.1">
    <property type="nucleotide sequence ID" value="NZ_OZ026884.1"/>
</dbReference>
<dbReference type="Proteomes" id="UP001497493">
    <property type="component" value="Chromosome"/>
</dbReference>
<keyword evidence="2" id="KW-1185">Reference proteome</keyword>
<gene>
    <name evidence="1" type="ORF">MECH1_V1_2536</name>
</gene>
<proteinExistence type="predicted"/>
<organism evidence="1 2">
    <name type="scientific">Candidatus Methylocalor cossyra</name>
    <dbReference type="NCBI Taxonomy" id="3108543"/>
    <lineage>
        <taxon>Bacteria</taxon>
        <taxon>Pseudomonadati</taxon>
        <taxon>Pseudomonadota</taxon>
        <taxon>Gammaproteobacteria</taxon>
        <taxon>Methylococcales</taxon>
        <taxon>Methylococcaceae</taxon>
        <taxon>Candidatus Methylocalor</taxon>
    </lineage>
</organism>
<dbReference type="Pfam" id="PF05069">
    <property type="entry name" value="Phage_tail_S"/>
    <property type="match status" value="1"/>
</dbReference>
<dbReference type="NCBIfam" id="TIGR01635">
    <property type="entry name" value="tail_comp_S"/>
    <property type="match status" value="1"/>
</dbReference>
<protein>
    <submittedName>
        <fullName evidence="1">Prophage MuMc02, virion morphogenesis protein</fullName>
    </submittedName>
</protein>
<dbReference type="InterPro" id="IPR006522">
    <property type="entry name" value="Phage_virion_morphogenesis"/>
</dbReference>
<evidence type="ECO:0000313" key="1">
    <source>
        <dbReference type="EMBL" id="CAL1241312.1"/>
    </source>
</evidence>
<dbReference type="EMBL" id="OZ026884">
    <property type="protein sequence ID" value="CAL1241312.1"/>
    <property type="molecule type" value="Genomic_DNA"/>
</dbReference>
<reference evidence="1 2" key="1">
    <citation type="submission" date="2024-04" db="EMBL/GenBank/DDBJ databases">
        <authorList>
            <person name="Cremers G."/>
        </authorList>
    </citation>
    <scope>NUCLEOTIDE SEQUENCE [LARGE SCALE GENOMIC DNA]</scope>
    <source>
        <strain evidence="1">MeCH1-AG</strain>
    </source>
</reference>
<sequence length="156" mass="16627">MTDLIEIRIDSRALEAALDQLARATANLTPLMRSLGAELVDLTEGRFEAEGPGWPDLAEATKQRRAKSGHWPGKMLQVSGQLAASITTEVGPSSVLVGSAKKYAAIHQLGGQAGRGHTVIIPPRPYLPVNEDGSLFPDAESAMVDVVLDYLHDAMA</sequence>
<evidence type="ECO:0000313" key="2">
    <source>
        <dbReference type="Proteomes" id="UP001497493"/>
    </source>
</evidence>
<accession>A0ABM9NKZ7</accession>
<name>A0ABM9NKZ7_9GAMM</name>